<evidence type="ECO:0000313" key="13">
    <source>
        <dbReference type="Proteomes" id="UP000320475"/>
    </source>
</evidence>
<evidence type="ECO:0000256" key="6">
    <source>
        <dbReference type="ARBA" id="ARBA00022679"/>
    </source>
</evidence>
<dbReference type="EMBL" id="QEAM01000013">
    <property type="protein sequence ID" value="TPX50755.1"/>
    <property type="molecule type" value="Genomic_DNA"/>
</dbReference>
<name>A0A507DHG1_9FUNG</name>
<dbReference type="Gene3D" id="3.40.640.10">
    <property type="entry name" value="Type I PLP-dependent aspartate aminotransferase-like (Major domain)"/>
    <property type="match status" value="1"/>
</dbReference>
<dbReference type="AlphaFoldDB" id="A0A507DHG1"/>
<evidence type="ECO:0000256" key="9">
    <source>
        <dbReference type="ARBA" id="ARBA00031787"/>
    </source>
</evidence>
<dbReference type="GO" id="GO:0034386">
    <property type="term" value="F:4-aminobutyrate:2-oxoglutarate transaminase activity"/>
    <property type="evidence" value="ECO:0007669"/>
    <property type="project" value="UniProtKB-EC"/>
</dbReference>
<evidence type="ECO:0000256" key="7">
    <source>
        <dbReference type="ARBA" id="ARBA00022898"/>
    </source>
</evidence>
<dbReference type="GO" id="GO:0030170">
    <property type="term" value="F:pyridoxal phosphate binding"/>
    <property type="evidence" value="ECO:0007669"/>
    <property type="project" value="InterPro"/>
</dbReference>
<dbReference type="PANTHER" id="PTHR43206:SF1">
    <property type="entry name" value="4-AMINOBUTYRATE AMINOTRANSFERASE, MITOCHONDRIAL"/>
    <property type="match status" value="1"/>
</dbReference>
<dbReference type="VEuPathDB" id="FungiDB:SeMB42_g01237"/>
<gene>
    <name evidence="12" type="primary">UGA1</name>
    <name evidence="12" type="ORF">SeLEV6574_g00703</name>
</gene>
<dbReference type="PIRSF" id="PIRSF000521">
    <property type="entry name" value="Transaminase_4ab_Lys_Orn"/>
    <property type="match status" value="1"/>
</dbReference>
<keyword evidence="5" id="KW-0032">Aminotransferase</keyword>
<dbReference type="OrthoDB" id="5419315at2759"/>
<dbReference type="PROSITE" id="PS00600">
    <property type="entry name" value="AA_TRANSFER_CLASS_3"/>
    <property type="match status" value="1"/>
</dbReference>
<accession>A0A507DHG1</accession>
<dbReference type="NCBIfam" id="TIGR00699">
    <property type="entry name" value="GABAtrns_euk"/>
    <property type="match status" value="1"/>
</dbReference>
<dbReference type="SUPFAM" id="SSF53383">
    <property type="entry name" value="PLP-dependent transferases"/>
    <property type="match status" value="1"/>
</dbReference>
<dbReference type="InterPro" id="IPR005814">
    <property type="entry name" value="Aminotrans_3"/>
</dbReference>
<dbReference type="CDD" id="cd00610">
    <property type="entry name" value="OAT_like"/>
    <property type="match status" value="1"/>
</dbReference>
<dbReference type="GO" id="GO:0005739">
    <property type="term" value="C:mitochondrion"/>
    <property type="evidence" value="ECO:0007669"/>
    <property type="project" value="TreeGrafter"/>
</dbReference>
<evidence type="ECO:0000256" key="8">
    <source>
        <dbReference type="ARBA" id="ARBA00030204"/>
    </source>
</evidence>
<keyword evidence="6" id="KW-0808">Transferase</keyword>
<dbReference type="InterPro" id="IPR015424">
    <property type="entry name" value="PyrdxlP-dep_Trfase"/>
</dbReference>
<organism evidence="12 13">
    <name type="scientific">Synchytrium endobioticum</name>
    <dbReference type="NCBI Taxonomy" id="286115"/>
    <lineage>
        <taxon>Eukaryota</taxon>
        <taxon>Fungi</taxon>
        <taxon>Fungi incertae sedis</taxon>
        <taxon>Chytridiomycota</taxon>
        <taxon>Chytridiomycota incertae sedis</taxon>
        <taxon>Chytridiomycetes</taxon>
        <taxon>Synchytriales</taxon>
        <taxon>Synchytriaceae</taxon>
        <taxon>Synchytrium</taxon>
    </lineage>
</organism>
<evidence type="ECO:0000256" key="5">
    <source>
        <dbReference type="ARBA" id="ARBA00022576"/>
    </source>
</evidence>
<dbReference type="InterPro" id="IPR015421">
    <property type="entry name" value="PyrdxlP-dep_Trfase_major"/>
</dbReference>
<protein>
    <recommendedName>
        <fullName evidence="4">4-aminobutyrate aminotransferase</fullName>
        <ecNumber evidence="3">2.6.1.19</ecNumber>
    </recommendedName>
    <alternativeName>
        <fullName evidence="9">GABA aminotransferase</fullName>
    </alternativeName>
    <alternativeName>
        <fullName evidence="8">Gamma-amino-N-butyrate transaminase</fullName>
    </alternativeName>
</protein>
<dbReference type="PANTHER" id="PTHR43206">
    <property type="entry name" value="AMINOTRANSFERASE"/>
    <property type="match status" value="1"/>
</dbReference>
<reference evidence="12 13" key="1">
    <citation type="journal article" date="2019" name="Sci. Rep.">
        <title>Comparative genomics of chytrid fungi reveal insights into the obligate biotrophic and pathogenic lifestyle of Synchytrium endobioticum.</title>
        <authorList>
            <person name="van de Vossenberg B.T.L.H."/>
            <person name="Warris S."/>
            <person name="Nguyen H.D.T."/>
            <person name="van Gent-Pelzer M.P.E."/>
            <person name="Joly D.L."/>
            <person name="van de Geest H.C."/>
            <person name="Bonants P.J.M."/>
            <person name="Smith D.S."/>
            <person name="Levesque C.A."/>
            <person name="van der Lee T.A.J."/>
        </authorList>
    </citation>
    <scope>NUCLEOTIDE SEQUENCE [LARGE SCALE GENOMIC DNA]</scope>
    <source>
        <strain evidence="12 13">LEV6574</strain>
    </source>
</reference>
<comment type="catalytic activity">
    <reaction evidence="10">
        <text>4-aminobutanoate + 2-oxoglutarate = succinate semialdehyde + L-glutamate</text>
        <dbReference type="Rhea" id="RHEA:23352"/>
        <dbReference type="ChEBI" id="CHEBI:16810"/>
        <dbReference type="ChEBI" id="CHEBI:29985"/>
        <dbReference type="ChEBI" id="CHEBI:57706"/>
        <dbReference type="ChEBI" id="CHEBI:59888"/>
        <dbReference type="EC" id="2.6.1.19"/>
    </reaction>
</comment>
<dbReference type="EC" id="2.6.1.19" evidence="3"/>
<dbReference type="FunFam" id="3.40.640.10:FF:000029">
    <property type="entry name" value="4-aminobutyrate aminotransferase, mitochondrial"/>
    <property type="match status" value="1"/>
</dbReference>
<evidence type="ECO:0000313" key="12">
    <source>
        <dbReference type="EMBL" id="TPX50755.1"/>
    </source>
</evidence>
<comment type="caution">
    <text evidence="12">The sequence shown here is derived from an EMBL/GenBank/DDBJ whole genome shotgun (WGS) entry which is preliminary data.</text>
</comment>
<evidence type="ECO:0000256" key="3">
    <source>
        <dbReference type="ARBA" id="ARBA00012912"/>
    </source>
</evidence>
<comment type="similarity">
    <text evidence="2 11">Belongs to the class-III pyridoxal-phosphate-dependent aminotransferase family.</text>
</comment>
<proteinExistence type="inferred from homology"/>
<evidence type="ECO:0000256" key="10">
    <source>
        <dbReference type="ARBA" id="ARBA00048021"/>
    </source>
</evidence>
<evidence type="ECO:0000256" key="11">
    <source>
        <dbReference type="RuleBase" id="RU003560"/>
    </source>
</evidence>
<sequence length="507" mass="56231">MDGTPRLLALGQYKTMYRSTTLRSLRPLNSTRPYATVTNDPLGLFPNEPPKPLVKTAIPGPESKKFIQSLDKYQDSRAAYFAFDIENSIGNYIADADGNKLLDVYAQIASIAIGYNNPKLFEAAKSDKWVRAMINRPALGNFPPKDWVKSLENSFLRVAPNGLNHIFTSMCGSCANEIAFKACFIHAQAQKRGAGIAFSKEELESCMNNQPPGSPPYSILSFSGAFHGRTLGTLSATRSKSIHKLDIPALNWPKATFPTIKYPYEEYDAENKKSEQQSLTELENLIKNWKVPVAAVIIEPIQGEGGDNAASPAFYQNIRDLTKTLGVMMIVDEVQTGVGATGKFWAHEYWNLTTPPDIVTFSKKMQAAGFYHNLELRPAQPYRNFNTWMGDPIRAYQAGVIIDTILEKGLLSVVQDSGKYTRNGLGELAKKYPKYVSGVRGQGTHLAFTCESAEARDKLVHAVRQRGVNSGGSGERTCRLRPMLVFQKNHADIYLNTLEDAIKSMPK</sequence>
<keyword evidence="7 11" id="KW-0663">Pyridoxal phosphate</keyword>
<dbReference type="InterPro" id="IPR004631">
    <property type="entry name" value="4NH2But_aminotransferase_euk"/>
</dbReference>
<dbReference type="Pfam" id="PF00202">
    <property type="entry name" value="Aminotran_3"/>
    <property type="match status" value="1"/>
</dbReference>
<evidence type="ECO:0000256" key="2">
    <source>
        <dbReference type="ARBA" id="ARBA00008954"/>
    </source>
</evidence>
<dbReference type="InterPro" id="IPR015422">
    <property type="entry name" value="PyrdxlP-dep_Trfase_small"/>
</dbReference>
<dbReference type="Proteomes" id="UP000320475">
    <property type="component" value="Unassembled WGS sequence"/>
</dbReference>
<dbReference type="GO" id="GO:0009450">
    <property type="term" value="P:gamma-aminobutyric acid catabolic process"/>
    <property type="evidence" value="ECO:0007669"/>
    <property type="project" value="TreeGrafter"/>
</dbReference>
<comment type="cofactor">
    <cofactor evidence="1">
        <name>pyridoxal 5'-phosphate</name>
        <dbReference type="ChEBI" id="CHEBI:597326"/>
    </cofactor>
</comment>
<evidence type="ECO:0000256" key="1">
    <source>
        <dbReference type="ARBA" id="ARBA00001933"/>
    </source>
</evidence>
<evidence type="ECO:0000256" key="4">
    <source>
        <dbReference type="ARBA" id="ARBA00018543"/>
    </source>
</evidence>
<dbReference type="InterPro" id="IPR049704">
    <property type="entry name" value="Aminotrans_3_PPA_site"/>
</dbReference>
<dbReference type="Gene3D" id="3.90.1150.10">
    <property type="entry name" value="Aspartate Aminotransferase, domain 1"/>
    <property type="match status" value="1"/>
</dbReference>